<dbReference type="PROSITE" id="PS50011">
    <property type="entry name" value="PROTEIN_KINASE_DOM"/>
    <property type="match status" value="1"/>
</dbReference>
<dbReference type="Pfam" id="PF00069">
    <property type="entry name" value="Pkinase"/>
    <property type="match status" value="1"/>
</dbReference>
<dbReference type="PANTHER" id="PTHR24346:SF110">
    <property type="entry name" value="NON-SPECIFIC SERINE_THREONINE PROTEIN KINASE"/>
    <property type="match status" value="1"/>
</dbReference>
<evidence type="ECO:0000256" key="2">
    <source>
        <dbReference type="ARBA" id="ARBA00022840"/>
    </source>
</evidence>
<proteinExistence type="predicted"/>
<keyword evidence="1" id="KW-0547">Nucleotide-binding</keyword>
<organism evidence="4 5">
    <name type="scientific">Malassezia nana</name>
    <dbReference type="NCBI Taxonomy" id="180528"/>
    <lineage>
        <taxon>Eukaryota</taxon>
        <taxon>Fungi</taxon>
        <taxon>Dikarya</taxon>
        <taxon>Basidiomycota</taxon>
        <taxon>Ustilaginomycotina</taxon>
        <taxon>Malasseziomycetes</taxon>
        <taxon>Malasseziales</taxon>
        <taxon>Malasseziaceae</taxon>
        <taxon>Malassezia</taxon>
    </lineage>
</organism>
<dbReference type="PROSITE" id="PS00108">
    <property type="entry name" value="PROTEIN_KINASE_ST"/>
    <property type="match status" value="1"/>
</dbReference>
<dbReference type="InterPro" id="IPR000719">
    <property type="entry name" value="Prot_kinase_dom"/>
</dbReference>
<evidence type="ECO:0000313" key="5">
    <source>
        <dbReference type="Proteomes" id="UP001213623"/>
    </source>
</evidence>
<dbReference type="InterPro" id="IPR008271">
    <property type="entry name" value="Ser/Thr_kinase_AS"/>
</dbReference>
<gene>
    <name evidence="4" type="ORF">MNAN1_003302</name>
</gene>
<protein>
    <recommendedName>
        <fullName evidence="3">Protein kinase domain-containing protein</fullName>
    </recommendedName>
</protein>
<dbReference type="EMBL" id="CP119897">
    <property type="protein sequence ID" value="WFD28294.1"/>
    <property type="molecule type" value="Genomic_DNA"/>
</dbReference>
<reference evidence="4" key="1">
    <citation type="submission" date="2023-03" db="EMBL/GenBank/DDBJ databases">
        <title>Mating type loci evolution in Malassezia.</title>
        <authorList>
            <person name="Coelho M.A."/>
        </authorList>
    </citation>
    <scope>NUCLEOTIDE SEQUENCE</scope>
    <source>
        <strain evidence="4">CBS 9557</strain>
    </source>
</reference>
<dbReference type="GO" id="GO:0004674">
    <property type="term" value="F:protein serine/threonine kinase activity"/>
    <property type="evidence" value="ECO:0007669"/>
    <property type="project" value="TreeGrafter"/>
</dbReference>
<dbReference type="PANTHER" id="PTHR24346">
    <property type="entry name" value="MAP/MICROTUBULE AFFINITY-REGULATING KINASE"/>
    <property type="match status" value="1"/>
</dbReference>
<dbReference type="GO" id="GO:0005524">
    <property type="term" value="F:ATP binding"/>
    <property type="evidence" value="ECO:0007669"/>
    <property type="project" value="UniProtKB-KW"/>
</dbReference>
<dbReference type="GO" id="GO:0005737">
    <property type="term" value="C:cytoplasm"/>
    <property type="evidence" value="ECO:0007669"/>
    <property type="project" value="TreeGrafter"/>
</dbReference>
<keyword evidence="5" id="KW-1185">Reference proteome</keyword>
<dbReference type="Proteomes" id="UP001213623">
    <property type="component" value="Chromosome 6"/>
</dbReference>
<dbReference type="GO" id="GO:0035556">
    <property type="term" value="P:intracellular signal transduction"/>
    <property type="evidence" value="ECO:0007669"/>
    <property type="project" value="TreeGrafter"/>
</dbReference>
<dbReference type="SMART" id="SM00220">
    <property type="entry name" value="S_TKc"/>
    <property type="match status" value="1"/>
</dbReference>
<evidence type="ECO:0000256" key="1">
    <source>
        <dbReference type="ARBA" id="ARBA00022741"/>
    </source>
</evidence>
<sequence length="239" mass="27360">MFGQICLGVAYIHEQGIVHRDLKLENILLDEHRRVKLSDFGFTREYQPHQLLQTKCGTLGYSAPEVLSDLRYFGPEIDVWSMGVILYVLLCGYLPFEDDNESVIQWKIIHEDVEIPSTLSPDARDLLLRILQKDGQRRISIPEILSHPWFRDSSTNYSEMLSAPRPALLTGSLEKELFMNLQDLGFAVGQIRHSVTTYACDAAGAFWWLLLRKRQKNADESQNLSLYLPSDTPSNVIHV</sequence>
<evidence type="ECO:0000259" key="3">
    <source>
        <dbReference type="PROSITE" id="PS50011"/>
    </source>
</evidence>
<keyword evidence="2" id="KW-0067">ATP-binding</keyword>
<dbReference type="Gene3D" id="1.10.510.10">
    <property type="entry name" value="Transferase(Phosphotransferase) domain 1"/>
    <property type="match status" value="1"/>
</dbReference>
<name>A0AAF0EM20_9BASI</name>
<dbReference type="InterPro" id="IPR011009">
    <property type="entry name" value="Kinase-like_dom_sf"/>
</dbReference>
<feature type="domain" description="Protein kinase" evidence="3">
    <location>
        <begin position="1"/>
        <end position="150"/>
    </location>
</feature>
<evidence type="ECO:0000313" key="4">
    <source>
        <dbReference type="EMBL" id="WFD28294.1"/>
    </source>
</evidence>
<dbReference type="SUPFAM" id="SSF56112">
    <property type="entry name" value="Protein kinase-like (PK-like)"/>
    <property type="match status" value="1"/>
</dbReference>
<dbReference type="AlphaFoldDB" id="A0AAF0EM20"/>
<dbReference type="FunFam" id="1.10.510.10:FF:000571">
    <property type="entry name" value="Maternal embryonic leucine zipper kinase"/>
    <property type="match status" value="1"/>
</dbReference>
<accession>A0AAF0EM20</accession>